<proteinExistence type="predicted"/>
<protein>
    <submittedName>
        <fullName evidence="2">Phosphoprotein</fullName>
    </submittedName>
</protein>
<dbReference type="EMBL" id="KX257488">
    <property type="protein sequence ID" value="ANQ45644.1"/>
    <property type="molecule type" value="Genomic_RNA"/>
</dbReference>
<feature type="region of interest" description="Disordered" evidence="1">
    <location>
        <begin position="155"/>
        <end position="204"/>
    </location>
</feature>
<feature type="compositionally biased region" description="Basic and acidic residues" evidence="1">
    <location>
        <begin position="75"/>
        <end position="88"/>
    </location>
</feature>
<name>A0A1B1FIU6_9MONO</name>
<feature type="compositionally biased region" description="Basic and acidic residues" evidence="1">
    <location>
        <begin position="192"/>
        <end position="204"/>
    </location>
</feature>
<keyword evidence="3" id="KW-1185">Reference proteome</keyword>
<dbReference type="RefSeq" id="YP_009666286.1">
    <property type="nucleotide sequence ID" value="NC_043485.1"/>
</dbReference>
<evidence type="ECO:0000313" key="3">
    <source>
        <dbReference type="Proteomes" id="UP000278361"/>
    </source>
</evidence>
<evidence type="ECO:0000256" key="1">
    <source>
        <dbReference type="SAM" id="MobiDB-lite"/>
    </source>
</evidence>
<accession>A0A1B1FIU6</accession>
<dbReference type="Proteomes" id="UP000278361">
    <property type="component" value="Segment"/>
</dbReference>
<organism evidence="2 3">
    <name type="scientific">Orinoco virus</name>
    <dbReference type="NCBI Taxonomy" id="1871345"/>
    <lineage>
        <taxon>Viruses</taxon>
        <taxon>Riboviria</taxon>
        <taxon>Orthornavirae</taxon>
        <taxon>Negarnaviricota</taxon>
        <taxon>Haploviricotina</taxon>
        <taxon>Monjiviricetes</taxon>
        <taxon>Mononegavirales</taxon>
        <taxon>Nyamiviridae</taxon>
        <taxon>Orinovirus</taxon>
        <taxon>Orinovirus pasiphilae</taxon>
    </lineage>
</organism>
<feature type="region of interest" description="Disordered" evidence="1">
    <location>
        <begin position="1"/>
        <end position="91"/>
    </location>
</feature>
<sequence>MSHSFQARGELSGDEEDPPPIPMSRSGALESIPDTGVKTIGVQSPPRPPLHSPKGAKTRASVKRATPCDDLEIAPTEKKPRRKTDDPGSVHVHKKLDRILAAIGALVDSNKDLARRFDDLSTTVSSKMAAMETKLTTANERITSLQTARRDGLLGQMASSTPSCPPLSGIPHYVSQPPRTTPNIPPSSSLDDPVREMRRKMGLE</sequence>
<dbReference type="KEGG" id="vg:40526509"/>
<reference evidence="2 3" key="1">
    <citation type="submission" date="2016-05" db="EMBL/GenBank/DDBJ databases">
        <title>Genome sequences of RNA viruses from Washington state moths.</title>
        <authorList>
            <person name="Greninger A.L."/>
            <person name="Droppers D."/>
        </authorList>
    </citation>
    <scope>NUCLEOTIDE SEQUENCE [LARGE SCALE GENOMIC DNA]</scope>
    <source>
        <strain evidence="2 3">UW1</strain>
    </source>
</reference>
<dbReference type="GeneID" id="40526509"/>
<evidence type="ECO:0000313" key="2">
    <source>
        <dbReference type="EMBL" id="ANQ45644.1"/>
    </source>
</evidence>